<dbReference type="EMBL" id="PGCI01000343">
    <property type="protein sequence ID" value="PLW29066.1"/>
    <property type="molecule type" value="Genomic_DNA"/>
</dbReference>
<evidence type="ECO:0000259" key="3">
    <source>
        <dbReference type="Pfam" id="PF17168"/>
    </source>
</evidence>
<evidence type="ECO:0000313" key="8">
    <source>
        <dbReference type="Proteomes" id="UP000235388"/>
    </source>
</evidence>
<dbReference type="SUPFAM" id="SSF48208">
    <property type="entry name" value="Six-hairpin glycosidases"/>
    <property type="match status" value="1"/>
</dbReference>
<reference evidence="8 9" key="1">
    <citation type="submission" date="2017-11" db="EMBL/GenBank/DDBJ databases">
        <title>De novo assembly and phasing of dikaryotic genomes from two isolates of Puccinia coronata f. sp. avenae, the causal agent of oat crown rust.</title>
        <authorList>
            <person name="Miller M.E."/>
            <person name="Zhang Y."/>
            <person name="Omidvar V."/>
            <person name="Sperschneider J."/>
            <person name="Schwessinger B."/>
            <person name="Raley C."/>
            <person name="Palmer J.M."/>
            <person name="Garnica D."/>
            <person name="Upadhyaya N."/>
            <person name="Rathjen J."/>
            <person name="Taylor J.M."/>
            <person name="Park R.F."/>
            <person name="Dodds P.N."/>
            <person name="Hirsch C.D."/>
            <person name="Kianian S.F."/>
            <person name="Figueroa M."/>
        </authorList>
    </citation>
    <scope>NUCLEOTIDE SEQUENCE [LARGE SCALE GENOMIC DNA]</scope>
    <source>
        <strain evidence="5">12NC29</strain>
        <strain evidence="6">12SD80</strain>
    </source>
</reference>
<dbReference type="PANTHER" id="PTHR31987:SF1">
    <property type="entry name" value="GLUTAMINASE A"/>
    <property type="match status" value="1"/>
</dbReference>
<evidence type="ECO:0008006" key="10">
    <source>
        <dbReference type="Google" id="ProtNLM"/>
    </source>
</evidence>
<dbReference type="GO" id="GO:0005975">
    <property type="term" value="P:carbohydrate metabolic process"/>
    <property type="evidence" value="ECO:0007669"/>
    <property type="project" value="InterPro"/>
</dbReference>
<evidence type="ECO:0000313" key="6">
    <source>
        <dbReference type="EMBL" id="PLW29066.1"/>
    </source>
</evidence>
<evidence type="ECO:0000259" key="2">
    <source>
        <dbReference type="Pfam" id="PF16335"/>
    </source>
</evidence>
<dbReference type="Pfam" id="PF16335">
    <property type="entry name" value="GtaA_6_Hairpin"/>
    <property type="match status" value="1"/>
</dbReference>
<dbReference type="InterPro" id="IPR032514">
    <property type="entry name" value="GtaA_central"/>
</dbReference>
<evidence type="ECO:0000313" key="7">
    <source>
        <dbReference type="EMBL" id="PLW55647.1"/>
    </source>
</evidence>
<organism evidence="6 9">
    <name type="scientific">Puccinia coronata f. sp. avenae</name>
    <dbReference type="NCBI Taxonomy" id="200324"/>
    <lineage>
        <taxon>Eukaryota</taxon>
        <taxon>Fungi</taxon>
        <taxon>Dikarya</taxon>
        <taxon>Basidiomycota</taxon>
        <taxon>Pucciniomycotina</taxon>
        <taxon>Pucciniomycetes</taxon>
        <taxon>Pucciniales</taxon>
        <taxon>Pucciniaceae</taxon>
        <taxon>Puccinia</taxon>
    </lineage>
</organism>
<dbReference type="EMBL" id="PGCI01001113">
    <property type="protein sequence ID" value="PLW07681.1"/>
    <property type="molecule type" value="Genomic_DNA"/>
</dbReference>
<accession>A0A2N5TU90</accession>
<comment type="caution">
    <text evidence="6">The sequence shown here is derived from an EMBL/GenBank/DDBJ whole genome shotgun (WGS) entry which is preliminary data.</text>
</comment>
<keyword evidence="1" id="KW-0732">Signal</keyword>
<feature type="chain" id="PRO_5015083776" description="Glutaminase" evidence="1">
    <location>
        <begin position="27"/>
        <end position="810"/>
    </location>
</feature>
<dbReference type="InterPro" id="IPR008928">
    <property type="entry name" value="6-hairpin_glycosidase_sf"/>
</dbReference>
<feature type="domain" description="Glutaminase A central" evidence="2">
    <location>
        <begin position="398"/>
        <end position="756"/>
    </location>
</feature>
<feature type="signal peptide" evidence="1">
    <location>
        <begin position="1"/>
        <end position="26"/>
    </location>
</feature>
<dbReference type="InterPro" id="IPR033433">
    <property type="entry name" value="GtaA_N"/>
</dbReference>
<evidence type="ECO:0000313" key="4">
    <source>
        <dbReference type="EMBL" id="PLW07681.1"/>
    </source>
</evidence>
<gene>
    <name evidence="7" type="ORF">PCANC_04639</name>
    <name evidence="5" type="ORF">PCANC_16748</name>
    <name evidence="6" type="ORF">PCASD_16247</name>
    <name evidence="4" type="ORF">PCASD_22814</name>
</gene>
<dbReference type="InterPro" id="IPR052743">
    <property type="entry name" value="Glutaminase_GtaA"/>
</dbReference>
<keyword evidence="8" id="KW-1185">Reference proteome</keyword>
<evidence type="ECO:0000256" key="1">
    <source>
        <dbReference type="SAM" id="SignalP"/>
    </source>
</evidence>
<dbReference type="PANTHER" id="PTHR31987">
    <property type="entry name" value="GLUTAMINASE A-RELATED"/>
    <property type="match status" value="1"/>
</dbReference>
<dbReference type="EMBL" id="PGCJ01000029">
    <property type="protein sequence ID" value="PLW55647.1"/>
    <property type="molecule type" value="Genomic_DNA"/>
</dbReference>
<dbReference type="AlphaFoldDB" id="A0A2N5TU90"/>
<dbReference type="EMBL" id="PGCJ01000937">
    <property type="protein sequence ID" value="PLW13857.1"/>
    <property type="molecule type" value="Genomic_DNA"/>
</dbReference>
<sequence length="810" mass="91334">MKLGHVTPALLVLVPLLLVPPLFISSQLLYSSKNHPTQQPLLLTEPRADPTHSQQNSSSFYPLLPPAIPLAVKSPYLSAWLATGEEGGNGGYLAGRWAQFWPIQFPQNPFGYRLGWAGLIQVNGQTYEFMGRPNEDFIGNRHRRAIQRGFRYTSSRSIFEFDAGGLRFLVTFLSPIASEGDLLRQSLPFSYLTIEIIPESLRDSDRVFVYTDIQADWASGDHNVNATWSFDHFNHSVAYKLGRQEQLKFAEEFEYAEWGQVIYATENIPDLTTASGIASHLRSDFVSHGKLNGAQDEEYRRISDRTAGLAYSVRLTKHRKSAVFVIGHVRDPYVQSIERSKGHEREGDHLDEKWGYWRSVFNRTNDAVEFSLKDYPRAVRTADIIDRKIEDDARRLGGEDHVAIASLSARQALAGIELTIGKDRHGDYDPTDVAAFLKEISSNGDMSTVDVIFPQFPALVYLDPHLLKLLLEPLFKYSQSGLYPNRWTVHDLGRYPNATGHNDGRDEPMPVEEAGNMLMMSLAYYQLTQDEEWLAKHYVILKQWAGFLVDDGLIPAKQLSTDDFAGTLANQTNLALKAIVGIGAMAQIACKSGYPEEGSAFRTIAENYVQKWIRFSLSDSGNHTKLAYQLKDSWGTLYNLFGDRILNLKLVPDWIYRIQDDYYPHVANQYGVPLDSRHTWAKTDWQMFAAGAAVTVQTRDLFLNKLVSYLKANRVNAGFPDLYETETATFPGRSKKSPWRVEFINRPVSGGHFSILALDRLNEANGVTEFPFHNRHSGAAASIQPLPGLQLLAKLSLSWAAVFCLHEFLN</sequence>
<feature type="domain" description="Glutaminase A N-terminal" evidence="3">
    <location>
        <begin position="155"/>
        <end position="392"/>
    </location>
</feature>
<dbReference type="Pfam" id="PF17168">
    <property type="entry name" value="DUF5127"/>
    <property type="match status" value="1"/>
</dbReference>
<evidence type="ECO:0000313" key="5">
    <source>
        <dbReference type="EMBL" id="PLW13857.1"/>
    </source>
</evidence>
<proteinExistence type="predicted"/>
<dbReference type="STRING" id="200324.A0A2N5TU90"/>
<dbReference type="Proteomes" id="UP000235388">
    <property type="component" value="Unassembled WGS sequence"/>
</dbReference>
<evidence type="ECO:0000313" key="9">
    <source>
        <dbReference type="Proteomes" id="UP000235392"/>
    </source>
</evidence>
<protein>
    <recommendedName>
        <fullName evidence="10">Glutaminase</fullName>
    </recommendedName>
</protein>
<dbReference type="OrthoDB" id="3918848at2759"/>
<name>A0A2N5TU90_9BASI</name>
<dbReference type="Proteomes" id="UP000235392">
    <property type="component" value="Unassembled WGS sequence"/>
</dbReference>